<accession>A0A6A6ENB3</accession>
<organism evidence="1 2">
    <name type="scientific">Zopfia rhizophila CBS 207.26</name>
    <dbReference type="NCBI Taxonomy" id="1314779"/>
    <lineage>
        <taxon>Eukaryota</taxon>
        <taxon>Fungi</taxon>
        <taxon>Dikarya</taxon>
        <taxon>Ascomycota</taxon>
        <taxon>Pezizomycotina</taxon>
        <taxon>Dothideomycetes</taxon>
        <taxon>Dothideomycetes incertae sedis</taxon>
        <taxon>Zopfiaceae</taxon>
        <taxon>Zopfia</taxon>
    </lineage>
</organism>
<dbReference type="EMBL" id="ML994617">
    <property type="protein sequence ID" value="KAF2191426.1"/>
    <property type="molecule type" value="Genomic_DNA"/>
</dbReference>
<evidence type="ECO:0000313" key="2">
    <source>
        <dbReference type="Proteomes" id="UP000800200"/>
    </source>
</evidence>
<sequence length="79" mass="9134">MDIGFKDGAFHPRIILTKSKEQLRYTALSYCWGGDQPLKTLKSNICIAYPWSRCSFRAPPENTLQYTIIVTYKLKIGYI</sequence>
<dbReference type="Proteomes" id="UP000800200">
    <property type="component" value="Unassembled WGS sequence"/>
</dbReference>
<proteinExistence type="predicted"/>
<keyword evidence="2" id="KW-1185">Reference proteome</keyword>
<dbReference type="OrthoDB" id="5347061at2759"/>
<protein>
    <recommendedName>
        <fullName evidence="3">Heterokaryon incompatibility domain-containing protein</fullName>
    </recommendedName>
</protein>
<dbReference type="AlphaFoldDB" id="A0A6A6ENB3"/>
<gene>
    <name evidence="1" type="ORF">K469DRAFT_371003</name>
</gene>
<reference evidence="1" key="1">
    <citation type="journal article" date="2020" name="Stud. Mycol.">
        <title>101 Dothideomycetes genomes: a test case for predicting lifestyles and emergence of pathogens.</title>
        <authorList>
            <person name="Haridas S."/>
            <person name="Albert R."/>
            <person name="Binder M."/>
            <person name="Bloem J."/>
            <person name="Labutti K."/>
            <person name="Salamov A."/>
            <person name="Andreopoulos B."/>
            <person name="Baker S."/>
            <person name="Barry K."/>
            <person name="Bills G."/>
            <person name="Bluhm B."/>
            <person name="Cannon C."/>
            <person name="Castanera R."/>
            <person name="Culley D."/>
            <person name="Daum C."/>
            <person name="Ezra D."/>
            <person name="Gonzalez J."/>
            <person name="Henrissat B."/>
            <person name="Kuo A."/>
            <person name="Liang C."/>
            <person name="Lipzen A."/>
            <person name="Lutzoni F."/>
            <person name="Magnuson J."/>
            <person name="Mondo S."/>
            <person name="Nolan M."/>
            <person name="Ohm R."/>
            <person name="Pangilinan J."/>
            <person name="Park H.-J."/>
            <person name="Ramirez L."/>
            <person name="Alfaro M."/>
            <person name="Sun H."/>
            <person name="Tritt A."/>
            <person name="Yoshinaga Y."/>
            <person name="Zwiers L.-H."/>
            <person name="Turgeon B."/>
            <person name="Goodwin S."/>
            <person name="Spatafora J."/>
            <person name="Crous P."/>
            <person name="Grigoriev I."/>
        </authorList>
    </citation>
    <scope>NUCLEOTIDE SEQUENCE</scope>
    <source>
        <strain evidence="1">CBS 207.26</strain>
    </source>
</reference>
<name>A0A6A6ENB3_9PEZI</name>
<evidence type="ECO:0000313" key="1">
    <source>
        <dbReference type="EMBL" id="KAF2191426.1"/>
    </source>
</evidence>
<evidence type="ECO:0008006" key="3">
    <source>
        <dbReference type="Google" id="ProtNLM"/>
    </source>
</evidence>